<gene>
    <name evidence="8" type="ORF">Agabi119p4_7561</name>
</gene>
<feature type="transmembrane region" description="Helical" evidence="6">
    <location>
        <begin position="57"/>
        <end position="73"/>
    </location>
</feature>
<feature type="domain" description="3-oxo-5-alpha-steroid 4-dehydrogenase C-terminal" evidence="7">
    <location>
        <begin position="122"/>
        <end position="240"/>
    </location>
</feature>
<evidence type="ECO:0000256" key="1">
    <source>
        <dbReference type="ARBA" id="ARBA00004141"/>
    </source>
</evidence>
<comment type="similarity">
    <text evidence="2">Belongs to the steroid 5-alpha reductase family.</text>
</comment>
<name>A0A8H7EZ15_AGABI</name>
<dbReference type="Pfam" id="PF02544">
    <property type="entry name" value="Steroid_dh"/>
    <property type="match status" value="2"/>
</dbReference>
<evidence type="ECO:0000259" key="7">
    <source>
        <dbReference type="Pfam" id="PF02544"/>
    </source>
</evidence>
<keyword evidence="4 6" id="KW-1133">Transmembrane helix</keyword>
<keyword evidence="5 6" id="KW-0472">Membrane</keyword>
<dbReference type="GO" id="GO:0016627">
    <property type="term" value="F:oxidoreductase activity, acting on the CH-CH group of donors"/>
    <property type="evidence" value="ECO:0007669"/>
    <property type="project" value="InterPro"/>
</dbReference>
<feature type="transmembrane region" description="Helical" evidence="6">
    <location>
        <begin position="20"/>
        <end position="37"/>
    </location>
</feature>
<proteinExistence type="inferred from homology"/>
<evidence type="ECO:0000313" key="9">
    <source>
        <dbReference type="Proteomes" id="UP000629468"/>
    </source>
</evidence>
<evidence type="ECO:0000256" key="4">
    <source>
        <dbReference type="ARBA" id="ARBA00022989"/>
    </source>
</evidence>
<feature type="transmembrane region" description="Helical" evidence="6">
    <location>
        <begin position="121"/>
        <end position="143"/>
    </location>
</feature>
<evidence type="ECO:0000256" key="2">
    <source>
        <dbReference type="ARBA" id="ARBA00007742"/>
    </source>
</evidence>
<comment type="caution">
    <text evidence="8">The sequence shown here is derived from an EMBL/GenBank/DDBJ whole genome shotgun (WGS) entry which is preliminary data.</text>
</comment>
<dbReference type="InterPro" id="IPR001104">
    <property type="entry name" value="3-oxo-5_a-steroid_4-DH_C"/>
</dbReference>
<evidence type="ECO:0000256" key="3">
    <source>
        <dbReference type="ARBA" id="ARBA00022692"/>
    </source>
</evidence>
<protein>
    <recommendedName>
        <fullName evidence="7">3-oxo-5-alpha-steroid 4-dehydrogenase C-terminal domain-containing protein</fullName>
    </recommendedName>
</protein>
<dbReference type="PANTHER" id="PTHR10556:SF43">
    <property type="entry name" value="STEROID 5-ALPHA-REDUCTASE DET2"/>
    <property type="match status" value="1"/>
</dbReference>
<dbReference type="InterPro" id="IPR039357">
    <property type="entry name" value="SRD5A/TECR"/>
</dbReference>
<feature type="domain" description="3-oxo-5-alpha-steroid 4-dehydrogenase C-terminal" evidence="7">
    <location>
        <begin position="285"/>
        <end position="328"/>
    </location>
</feature>
<dbReference type="GO" id="GO:0016020">
    <property type="term" value="C:membrane"/>
    <property type="evidence" value="ECO:0007669"/>
    <property type="project" value="UniProtKB-SubCell"/>
</dbReference>
<evidence type="ECO:0000256" key="6">
    <source>
        <dbReference type="SAM" id="Phobius"/>
    </source>
</evidence>
<dbReference type="EMBL" id="JABXXO010000010">
    <property type="protein sequence ID" value="KAF7768318.1"/>
    <property type="molecule type" value="Genomic_DNA"/>
</dbReference>
<keyword evidence="3 6" id="KW-0812">Transmembrane</keyword>
<comment type="subcellular location">
    <subcellularLocation>
        <location evidence="1">Membrane</location>
        <topology evidence="1">Multi-pass membrane protein</topology>
    </subcellularLocation>
</comment>
<sequence>MSYAYSNGPALQAFNYARKWFTLLSLSTSPLLFFINAPFGRFSPKSDSLFIVDGRKAWIVMEIVSPIAFIYSLKSAFLNQQNPGLPSISSPRGILAALYLIHYANRAIISPLRTPSRSKQHIIVSLSAIFFNILNGSLMGSYLSSPFTLIWLQSPQFTQRVQFKVGLALWAAGFVGNIVHDEILLELRRKAKTTGKSREQNNGERNEEYYGIPYGLLYRYISYPNYFCEWIEWIGFALCAGPLPFQPSSLSLSTIIATFSPVQLFSTIKNVINEPAANFAPSLSPPWIFVLSEIVLMLPRAYKGHLWYKSKFGDSYPRERKAVVPFVL</sequence>
<dbReference type="PANTHER" id="PTHR10556">
    <property type="entry name" value="3-OXO-5-ALPHA-STEROID 4-DEHYDROGENASE"/>
    <property type="match status" value="1"/>
</dbReference>
<dbReference type="Proteomes" id="UP000629468">
    <property type="component" value="Unassembled WGS sequence"/>
</dbReference>
<evidence type="ECO:0000313" key="8">
    <source>
        <dbReference type="EMBL" id="KAF7768318.1"/>
    </source>
</evidence>
<dbReference type="AlphaFoldDB" id="A0A8H7EZ15"/>
<dbReference type="GO" id="GO:0006629">
    <property type="term" value="P:lipid metabolic process"/>
    <property type="evidence" value="ECO:0007669"/>
    <property type="project" value="InterPro"/>
</dbReference>
<organism evidence="8 9">
    <name type="scientific">Agaricus bisporus var. burnettii</name>
    <dbReference type="NCBI Taxonomy" id="192524"/>
    <lineage>
        <taxon>Eukaryota</taxon>
        <taxon>Fungi</taxon>
        <taxon>Dikarya</taxon>
        <taxon>Basidiomycota</taxon>
        <taxon>Agaricomycotina</taxon>
        <taxon>Agaricomycetes</taxon>
        <taxon>Agaricomycetidae</taxon>
        <taxon>Agaricales</taxon>
        <taxon>Agaricineae</taxon>
        <taxon>Agaricaceae</taxon>
        <taxon>Agaricus</taxon>
    </lineage>
</organism>
<reference evidence="8 9" key="1">
    <citation type="journal article" name="Sci. Rep.">
        <title>Telomere-to-telomere assembled and centromere annotated genomes of the two main subspecies of the button mushroom Agaricus bisporus reveal especially polymorphic chromosome ends.</title>
        <authorList>
            <person name="Sonnenberg A.S.M."/>
            <person name="Sedaghat-Telgerd N."/>
            <person name="Lavrijssen B."/>
            <person name="Ohm R.A."/>
            <person name="Hendrickx P.M."/>
            <person name="Scholtmeijer K."/>
            <person name="Baars J.J.P."/>
            <person name="van Peer A."/>
        </authorList>
    </citation>
    <scope>NUCLEOTIDE SEQUENCE [LARGE SCALE GENOMIC DNA]</scope>
    <source>
        <strain evidence="8 9">H119_p4</strain>
    </source>
</reference>
<evidence type="ECO:0000256" key="5">
    <source>
        <dbReference type="ARBA" id="ARBA00023136"/>
    </source>
</evidence>
<dbReference type="PROSITE" id="PS50244">
    <property type="entry name" value="S5A_REDUCTASE"/>
    <property type="match status" value="1"/>
</dbReference>
<accession>A0A8H7EZ15</accession>